<evidence type="ECO:0000313" key="3">
    <source>
        <dbReference type="Proteomes" id="UP000800097"/>
    </source>
</evidence>
<feature type="compositionally biased region" description="Acidic residues" evidence="1">
    <location>
        <begin position="95"/>
        <end position="107"/>
    </location>
</feature>
<dbReference type="OrthoDB" id="6222486at2759"/>
<organism evidence="2 3">
    <name type="scientific">Westerdykella ornata</name>
    <dbReference type="NCBI Taxonomy" id="318751"/>
    <lineage>
        <taxon>Eukaryota</taxon>
        <taxon>Fungi</taxon>
        <taxon>Dikarya</taxon>
        <taxon>Ascomycota</taxon>
        <taxon>Pezizomycotina</taxon>
        <taxon>Dothideomycetes</taxon>
        <taxon>Pleosporomycetidae</taxon>
        <taxon>Pleosporales</taxon>
        <taxon>Sporormiaceae</taxon>
        <taxon>Westerdykella</taxon>
    </lineage>
</organism>
<name>A0A6A6JE80_WESOR</name>
<feature type="region of interest" description="Disordered" evidence="1">
    <location>
        <begin position="152"/>
        <end position="172"/>
    </location>
</feature>
<dbReference type="PANTHER" id="PTHR47204:SF1">
    <property type="entry name" value="RIBONUCLEASE H2 SUBUNIT C"/>
    <property type="match status" value="1"/>
</dbReference>
<feature type="compositionally biased region" description="Basic and acidic residues" evidence="1">
    <location>
        <begin position="163"/>
        <end position="172"/>
    </location>
</feature>
<dbReference type="RefSeq" id="XP_033651028.1">
    <property type="nucleotide sequence ID" value="XM_033798976.1"/>
</dbReference>
<dbReference type="Proteomes" id="UP000800097">
    <property type="component" value="Unassembled WGS sequence"/>
</dbReference>
<gene>
    <name evidence="2" type="ORF">EI97DRAFT_435913</name>
</gene>
<dbReference type="InterPro" id="IPR013924">
    <property type="entry name" value="RNase_H2_suC"/>
</dbReference>
<dbReference type="GO" id="GO:0032299">
    <property type="term" value="C:ribonuclease H2 complex"/>
    <property type="evidence" value="ECO:0007669"/>
    <property type="project" value="InterPro"/>
</dbReference>
<dbReference type="EMBL" id="ML986509">
    <property type="protein sequence ID" value="KAF2273489.1"/>
    <property type="molecule type" value="Genomic_DNA"/>
</dbReference>
<dbReference type="GO" id="GO:0006401">
    <property type="term" value="P:RNA catabolic process"/>
    <property type="evidence" value="ECO:0007669"/>
    <property type="project" value="InterPro"/>
</dbReference>
<evidence type="ECO:0000256" key="1">
    <source>
        <dbReference type="SAM" id="MobiDB-lite"/>
    </source>
</evidence>
<dbReference type="CDD" id="cd09271">
    <property type="entry name" value="RNase_H2-C"/>
    <property type="match status" value="1"/>
</dbReference>
<feature type="region of interest" description="Disordered" evidence="1">
    <location>
        <begin position="1"/>
        <end position="41"/>
    </location>
</feature>
<dbReference type="Gene3D" id="2.40.128.680">
    <property type="match status" value="1"/>
</dbReference>
<protein>
    <submittedName>
        <fullName evidence="2">Uncharacterized protein</fullName>
    </submittedName>
</protein>
<accession>A0A6A6JE80</accession>
<reference evidence="2" key="1">
    <citation type="journal article" date="2020" name="Stud. Mycol.">
        <title>101 Dothideomycetes genomes: a test case for predicting lifestyles and emergence of pathogens.</title>
        <authorList>
            <person name="Haridas S."/>
            <person name="Albert R."/>
            <person name="Binder M."/>
            <person name="Bloem J."/>
            <person name="Labutti K."/>
            <person name="Salamov A."/>
            <person name="Andreopoulos B."/>
            <person name="Baker S."/>
            <person name="Barry K."/>
            <person name="Bills G."/>
            <person name="Bluhm B."/>
            <person name="Cannon C."/>
            <person name="Castanera R."/>
            <person name="Culley D."/>
            <person name="Daum C."/>
            <person name="Ezra D."/>
            <person name="Gonzalez J."/>
            <person name="Henrissat B."/>
            <person name="Kuo A."/>
            <person name="Liang C."/>
            <person name="Lipzen A."/>
            <person name="Lutzoni F."/>
            <person name="Magnuson J."/>
            <person name="Mondo S."/>
            <person name="Nolan M."/>
            <person name="Ohm R."/>
            <person name="Pangilinan J."/>
            <person name="Park H.-J."/>
            <person name="Ramirez L."/>
            <person name="Alfaro M."/>
            <person name="Sun H."/>
            <person name="Tritt A."/>
            <person name="Yoshinaga Y."/>
            <person name="Zwiers L.-H."/>
            <person name="Turgeon B."/>
            <person name="Goodwin S."/>
            <person name="Spatafora J."/>
            <person name="Crous P."/>
            <person name="Grigoriev I."/>
        </authorList>
    </citation>
    <scope>NUCLEOTIDE SEQUENCE</scope>
    <source>
        <strain evidence="2">CBS 379.55</strain>
    </source>
</reference>
<feature type="compositionally biased region" description="Polar residues" evidence="1">
    <location>
        <begin position="1"/>
        <end position="16"/>
    </location>
</feature>
<dbReference type="AlphaFoldDB" id="A0A6A6JE80"/>
<dbReference type="Pfam" id="PF08615">
    <property type="entry name" value="RNase_H2_suC"/>
    <property type="match status" value="1"/>
</dbReference>
<evidence type="ECO:0000313" key="2">
    <source>
        <dbReference type="EMBL" id="KAF2273489.1"/>
    </source>
</evidence>
<proteinExistence type="predicted"/>
<dbReference type="PANTHER" id="PTHR47204">
    <property type="entry name" value="OS02G0168900 PROTEIN"/>
    <property type="match status" value="1"/>
</dbReference>
<feature type="region of interest" description="Disordered" evidence="1">
    <location>
        <begin position="75"/>
        <end position="107"/>
    </location>
</feature>
<feature type="compositionally biased region" description="Basic and acidic residues" evidence="1">
    <location>
        <begin position="84"/>
        <end position="94"/>
    </location>
</feature>
<dbReference type="GeneID" id="54552151"/>
<keyword evidence="3" id="KW-1185">Reference proteome</keyword>
<sequence length="172" mass="19549">MLSIQTPSTSNPQKYTPNLLPARIHHDGPINDPQRYWTPEKDEDGTLHAYFRGRHLHGTSLALPANYTGAVLNITDKQLPPEPQRSHREQSRDAGEEEDDEEEEEIEEVDVRIAERIGEFEEVVVWGHGGRVDEGEDVYVRGVREWIGFAEAVHAEEDEEGEEVGRREGKGE</sequence>